<comment type="caution">
    <text evidence="15">Lacks conserved residue(s) required for the propagation of feature annotation.</text>
</comment>
<dbReference type="NCBIfam" id="TIGR01296">
    <property type="entry name" value="asd_B"/>
    <property type="match status" value="1"/>
</dbReference>
<comment type="catalytic activity">
    <reaction evidence="14 15">
        <text>L-aspartate 4-semialdehyde + phosphate + NADP(+) = 4-phospho-L-aspartate + NADPH + H(+)</text>
        <dbReference type="Rhea" id="RHEA:24284"/>
        <dbReference type="ChEBI" id="CHEBI:15378"/>
        <dbReference type="ChEBI" id="CHEBI:43474"/>
        <dbReference type="ChEBI" id="CHEBI:57535"/>
        <dbReference type="ChEBI" id="CHEBI:57783"/>
        <dbReference type="ChEBI" id="CHEBI:58349"/>
        <dbReference type="ChEBI" id="CHEBI:537519"/>
        <dbReference type="EC" id="1.2.1.11"/>
    </reaction>
</comment>
<dbReference type="SUPFAM" id="SSF51735">
    <property type="entry name" value="NAD(P)-binding Rossmann-fold domains"/>
    <property type="match status" value="1"/>
</dbReference>
<keyword evidence="11 15" id="KW-0560">Oxidoreductase</keyword>
<dbReference type="InterPro" id="IPR036291">
    <property type="entry name" value="NAD(P)-bd_dom_sf"/>
</dbReference>
<evidence type="ECO:0000259" key="16">
    <source>
        <dbReference type="SMART" id="SM00859"/>
    </source>
</evidence>
<evidence type="ECO:0000256" key="3">
    <source>
        <dbReference type="ARBA" id="ARBA00005097"/>
    </source>
</evidence>
<dbReference type="PANTHER" id="PTHR46278">
    <property type="entry name" value="DEHYDROGENASE, PUTATIVE-RELATED"/>
    <property type="match status" value="1"/>
</dbReference>
<evidence type="ECO:0000256" key="13">
    <source>
        <dbReference type="ARBA" id="ARBA00023167"/>
    </source>
</evidence>
<comment type="similarity">
    <text evidence="4 15">Belongs to the aspartate-semialdehyde dehydrogenase family.</text>
</comment>
<feature type="binding site" evidence="15">
    <location>
        <position position="162"/>
    </location>
    <ligand>
        <name>substrate</name>
    </ligand>
</feature>
<dbReference type="PIRSF" id="PIRSF000148">
    <property type="entry name" value="ASA_dh"/>
    <property type="match status" value="1"/>
</dbReference>
<comment type="caution">
    <text evidence="17">The sequence shown here is derived from an EMBL/GenBank/DDBJ whole genome shotgun (WGS) entry which is preliminary data.</text>
</comment>
<evidence type="ECO:0000256" key="1">
    <source>
        <dbReference type="ARBA" id="ARBA00005021"/>
    </source>
</evidence>
<evidence type="ECO:0000256" key="2">
    <source>
        <dbReference type="ARBA" id="ARBA00005076"/>
    </source>
</evidence>
<dbReference type="Gene3D" id="3.40.50.720">
    <property type="entry name" value="NAD(P)-binding Rossmann-like Domain"/>
    <property type="match status" value="1"/>
</dbReference>
<keyword evidence="12 15" id="KW-0457">Lysine biosynthesis</keyword>
<keyword evidence="9 15" id="KW-0521">NADP</keyword>
<keyword evidence="10 15" id="KW-0220">Diaminopimelate biosynthesis</keyword>
<dbReference type="InterPro" id="IPR012080">
    <property type="entry name" value="Asp_semialdehyde_DH"/>
</dbReference>
<comment type="pathway">
    <text evidence="1 15">Amino-acid biosynthesis; L-methionine biosynthesis via de novo pathway; L-homoserine from L-aspartate: step 2/3.</text>
</comment>
<evidence type="ECO:0000256" key="5">
    <source>
        <dbReference type="ARBA" id="ARBA00011738"/>
    </source>
</evidence>
<feature type="binding site" evidence="15">
    <location>
        <position position="233"/>
    </location>
    <ligand>
        <name>phosphate</name>
        <dbReference type="ChEBI" id="CHEBI:43474"/>
    </ligand>
</feature>
<dbReference type="SMART" id="SM00859">
    <property type="entry name" value="Semialdhyde_dh"/>
    <property type="match status" value="1"/>
</dbReference>
<feature type="binding site" evidence="15">
    <location>
        <position position="332"/>
    </location>
    <ligand>
        <name>NADP(+)</name>
        <dbReference type="ChEBI" id="CHEBI:58349"/>
    </ligand>
</feature>
<proteinExistence type="inferred from homology"/>
<feature type="active site" description="Proton acceptor" evidence="15">
    <location>
        <position position="263"/>
    </location>
</feature>
<gene>
    <name evidence="15 17" type="primary">asd</name>
    <name evidence="17" type="ORF">GCM10010910_18740</name>
</gene>
<evidence type="ECO:0000256" key="8">
    <source>
        <dbReference type="ARBA" id="ARBA00022697"/>
    </source>
</evidence>
<dbReference type="CDD" id="cd02316">
    <property type="entry name" value="VcASADH2_like_N"/>
    <property type="match status" value="1"/>
</dbReference>
<dbReference type="RefSeq" id="WP_188701219.1">
    <property type="nucleotide sequence ID" value="NZ_BMMQ01000005.1"/>
</dbReference>
<feature type="binding site" evidence="15">
    <location>
        <begin position="165"/>
        <end position="166"/>
    </location>
    <ligand>
        <name>NADP(+)</name>
        <dbReference type="ChEBI" id="CHEBI:58349"/>
    </ligand>
</feature>
<evidence type="ECO:0000256" key="6">
    <source>
        <dbReference type="ARBA" id="ARBA00013120"/>
    </source>
</evidence>
<evidence type="ECO:0000256" key="9">
    <source>
        <dbReference type="ARBA" id="ARBA00022857"/>
    </source>
</evidence>
<comment type="function">
    <text evidence="15">Catalyzes the NADPH-dependent formation of L-aspartate-semialdehyde (L-ASA) by the reductive dephosphorylation of L-aspartyl-4-phosphate.</text>
</comment>
<feature type="binding site" evidence="15">
    <location>
        <position position="105"/>
    </location>
    <ligand>
        <name>phosphate</name>
        <dbReference type="ChEBI" id="CHEBI:43474"/>
    </ligand>
</feature>
<dbReference type="CDD" id="cd18131">
    <property type="entry name" value="ASADH_C_bac_euk_like"/>
    <property type="match status" value="1"/>
</dbReference>
<dbReference type="InterPro" id="IPR000319">
    <property type="entry name" value="Asp-semialdehyde_DH_CS"/>
</dbReference>
<protein>
    <recommendedName>
        <fullName evidence="6 15">Aspartate-semialdehyde dehydrogenase</fullName>
        <shortName evidence="15">ASA dehydrogenase</shortName>
        <shortName evidence="15">ASADH</shortName>
        <ecNumber evidence="6 15">1.2.1.11</ecNumber>
    </recommendedName>
    <alternativeName>
        <fullName evidence="15">Aspartate-beta-semialdehyde dehydrogenase</fullName>
    </alternativeName>
</protein>
<keyword evidence="13 15" id="KW-0486">Methionine biosynthesis</keyword>
<dbReference type="Pfam" id="PF01118">
    <property type="entry name" value="Semialdhyde_dh"/>
    <property type="match status" value="1"/>
</dbReference>
<comment type="pathway">
    <text evidence="2 15">Amino-acid biosynthesis; L-lysine biosynthesis via DAP pathway; (S)-tetrahydrodipicolinate from L-aspartate: step 2/4.</text>
</comment>
<evidence type="ECO:0000313" key="18">
    <source>
        <dbReference type="Proteomes" id="UP000638043"/>
    </source>
</evidence>
<dbReference type="EC" id="1.2.1.11" evidence="6 15"/>
<comment type="subunit">
    <text evidence="5 15">Homodimer.</text>
</comment>
<evidence type="ECO:0000256" key="4">
    <source>
        <dbReference type="ARBA" id="ARBA00010584"/>
    </source>
</evidence>
<comment type="pathway">
    <text evidence="3 15">Amino-acid biosynthesis; L-threonine biosynthesis; L-threonine from L-aspartate: step 2/5.</text>
</comment>
<keyword evidence="18" id="KW-1185">Reference proteome</keyword>
<evidence type="ECO:0000256" key="15">
    <source>
        <dbReference type="HAMAP-Rule" id="MF_02121"/>
    </source>
</evidence>
<feature type="active site" description="Acyl-thioester intermediate" evidence="15">
    <location>
        <position position="135"/>
    </location>
</feature>
<sequence length="352" mass="36817">MARIAESGVSLAVVGATGQVGGKLLEILDERDFPIRELRLFASPRSAGKTLSYRGVEVTVEDINSEELAGIDVALFSAGGGPSKQHAPRFAAAGATVVDNSSAWRGDDEVPLVVSEVNPHAIKNAVKGIIANPNCTTMAAMPVLKVLDAEAGLERLVVSTYQAVSGSGLSGVEELAGQVEDAVAQGAIRQLAHDGSAIDFPAPNNYVAPIAFDVIALAGNLVDDGLGETDEEKKLRNESRKILELPELRVSGTCVRVPVFTGHSLNINAEFRDDISAERAREILSTAPGVELADVPTPLNAAGKDASFVGRIRPDQSAPEGKGLTLFISNDNLRKGAALNTVQIAELVIAEA</sequence>
<feature type="domain" description="Semialdehyde dehydrogenase NAD-binding" evidence="16">
    <location>
        <begin position="10"/>
        <end position="125"/>
    </location>
</feature>
<dbReference type="InterPro" id="IPR005986">
    <property type="entry name" value="Asp_semialdehyde_DH_beta"/>
</dbReference>
<accession>A0ABQ2N197</accession>
<evidence type="ECO:0000313" key="17">
    <source>
        <dbReference type="EMBL" id="GGO64275.1"/>
    </source>
</evidence>
<dbReference type="Pfam" id="PF02774">
    <property type="entry name" value="Semialdhyde_dhC"/>
    <property type="match status" value="1"/>
</dbReference>
<feature type="binding site" evidence="15">
    <location>
        <begin position="17"/>
        <end position="20"/>
    </location>
    <ligand>
        <name>NADP(+)</name>
        <dbReference type="ChEBI" id="CHEBI:58349"/>
    </ligand>
</feature>
<keyword evidence="8 15" id="KW-0791">Threonine biosynthesis</keyword>
<keyword evidence="7 15" id="KW-0028">Amino-acid biosynthesis</keyword>
<evidence type="ECO:0000256" key="7">
    <source>
        <dbReference type="ARBA" id="ARBA00022605"/>
    </source>
</evidence>
<organism evidence="17 18">
    <name type="scientific">Microbacterium nanhaiense</name>
    <dbReference type="NCBI Taxonomy" id="1301026"/>
    <lineage>
        <taxon>Bacteria</taxon>
        <taxon>Bacillati</taxon>
        <taxon>Actinomycetota</taxon>
        <taxon>Actinomycetes</taxon>
        <taxon>Micrococcales</taxon>
        <taxon>Microbacteriaceae</taxon>
        <taxon>Microbacterium</taxon>
    </lineage>
</organism>
<dbReference type="Gene3D" id="3.30.360.10">
    <property type="entry name" value="Dihydrodipicolinate Reductase, domain 2"/>
    <property type="match status" value="1"/>
</dbReference>
<evidence type="ECO:0000256" key="12">
    <source>
        <dbReference type="ARBA" id="ARBA00023154"/>
    </source>
</evidence>
<dbReference type="PROSITE" id="PS01103">
    <property type="entry name" value="ASD"/>
    <property type="match status" value="1"/>
</dbReference>
<dbReference type="NCBIfam" id="NF011456">
    <property type="entry name" value="PRK14874.1"/>
    <property type="match status" value="1"/>
</dbReference>
<evidence type="ECO:0000256" key="10">
    <source>
        <dbReference type="ARBA" id="ARBA00022915"/>
    </source>
</evidence>
<reference evidence="18" key="1">
    <citation type="journal article" date="2019" name="Int. J. Syst. Evol. Microbiol.">
        <title>The Global Catalogue of Microorganisms (GCM) 10K type strain sequencing project: providing services to taxonomists for standard genome sequencing and annotation.</title>
        <authorList>
            <consortium name="The Broad Institute Genomics Platform"/>
            <consortium name="The Broad Institute Genome Sequencing Center for Infectious Disease"/>
            <person name="Wu L."/>
            <person name="Ma J."/>
        </authorList>
    </citation>
    <scope>NUCLEOTIDE SEQUENCE [LARGE SCALE GENOMIC DNA]</scope>
    <source>
        <strain evidence="18">CGMCC 4.7181</strain>
    </source>
</reference>
<dbReference type="InterPro" id="IPR000534">
    <property type="entry name" value="Semialdehyde_DH_NAD-bd"/>
</dbReference>
<evidence type="ECO:0000256" key="11">
    <source>
        <dbReference type="ARBA" id="ARBA00023002"/>
    </source>
</evidence>
<evidence type="ECO:0000256" key="14">
    <source>
        <dbReference type="ARBA" id="ARBA00047891"/>
    </source>
</evidence>
<name>A0ABQ2N197_9MICO</name>
<dbReference type="SUPFAM" id="SSF55347">
    <property type="entry name" value="Glyceraldehyde-3-phosphate dehydrogenase-like, C-terminal domain"/>
    <property type="match status" value="1"/>
</dbReference>
<dbReference type="PANTHER" id="PTHR46278:SF2">
    <property type="entry name" value="ASPARTATE-SEMIALDEHYDE DEHYDROGENASE"/>
    <property type="match status" value="1"/>
</dbReference>
<dbReference type="HAMAP" id="MF_02121">
    <property type="entry name" value="ASADH"/>
    <property type="match status" value="1"/>
</dbReference>
<dbReference type="EMBL" id="BMMQ01000005">
    <property type="protein sequence ID" value="GGO64275.1"/>
    <property type="molecule type" value="Genomic_DNA"/>
</dbReference>
<dbReference type="Proteomes" id="UP000638043">
    <property type="component" value="Unassembled WGS sequence"/>
</dbReference>
<feature type="binding site" evidence="15">
    <location>
        <position position="256"/>
    </location>
    <ligand>
        <name>substrate</name>
    </ligand>
</feature>
<feature type="binding site" evidence="15">
    <location>
        <begin position="45"/>
        <end position="46"/>
    </location>
    <ligand>
        <name>NADP(+)</name>
        <dbReference type="ChEBI" id="CHEBI:58349"/>
    </ligand>
</feature>
<dbReference type="InterPro" id="IPR012280">
    <property type="entry name" value="Semialdhyde_DH_dimer_dom"/>
</dbReference>